<sequence>MPIELVDRPLHAHLHHRRPARAGTACRAFVIFAVSVFGAFAPRPARRDADDPDAPLIAVSPTYLPPAPGDRATSPEVSGSDHDQGEQREERHQVAQPHVDGVAPLERDVDDEGAPVFGAQPGEPAAVRVEGG</sequence>
<accession>A0A132NLD7</accession>
<dbReference type="Proteomes" id="UP000070598">
    <property type="component" value="Unassembled WGS sequence"/>
</dbReference>
<organism evidence="2 3">
    <name type="scientific">Carbonactinospora thermoautotrophica</name>
    <dbReference type="NCBI Taxonomy" id="1469144"/>
    <lineage>
        <taxon>Bacteria</taxon>
        <taxon>Bacillati</taxon>
        <taxon>Actinomycetota</taxon>
        <taxon>Actinomycetes</taxon>
        <taxon>Kitasatosporales</taxon>
        <taxon>Carbonactinosporaceae</taxon>
        <taxon>Carbonactinospora</taxon>
    </lineage>
</organism>
<gene>
    <name evidence="2" type="ORF">TR74_01800</name>
</gene>
<feature type="region of interest" description="Disordered" evidence="1">
    <location>
        <begin position="43"/>
        <end position="132"/>
    </location>
</feature>
<protein>
    <submittedName>
        <fullName evidence="2">Uncharacterized protein</fullName>
    </submittedName>
</protein>
<evidence type="ECO:0000256" key="1">
    <source>
        <dbReference type="SAM" id="MobiDB-lite"/>
    </source>
</evidence>
<reference evidence="3" key="1">
    <citation type="submission" date="2015-02" db="EMBL/GenBank/DDBJ databases">
        <title>Physiological reanalysis, assessment of diazotrophy, and genome sequences of multiple isolates of Streptomyces thermoautotrophicus.</title>
        <authorList>
            <person name="MacKellar D.C."/>
            <person name="Lieber L."/>
            <person name="Norman J."/>
            <person name="Bolger A."/>
            <person name="Tobin C."/>
            <person name="Murray J.W."/>
            <person name="Friesen M."/>
            <person name="Prell J."/>
        </authorList>
    </citation>
    <scope>NUCLEOTIDE SEQUENCE [LARGE SCALE GENOMIC DNA]</scope>
    <source>
        <strain evidence="3">UBT1</strain>
    </source>
</reference>
<evidence type="ECO:0000313" key="2">
    <source>
        <dbReference type="EMBL" id="KWX10743.1"/>
    </source>
</evidence>
<name>A0A132NLD7_9ACTN</name>
<dbReference type="AlphaFoldDB" id="A0A132NLD7"/>
<proteinExistence type="predicted"/>
<dbReference type="PATRIC" id="fig|1469144.9.peg.5314"/>
<feature type="non-terminal residue" evidence="2">
    <location>
        <position position="132"/>
    </location>
</feature>
<evidence type="ECO:0000313" key="3">
    <source>
        <dbReference type="Proteomes" id="UP000070598"/>
    </source>
</evidence>
<dbReference type="EMBL" id="JYIK01000302">
    <property type="protein sequence ID" value="KWX10743.1"/>
    <property type="molecule type" value="Genomic_DNA"/>
</dbReference>
<feature type="compositionally biased region" description="Basic and acidic residues" evidence="1">
    <location>
        <begin position="79"/>
        <end position="93"/>
    </location>
</feature>
<comment type="caution">
    <text evidence="2">The sequence shown here is derived from an EMBL/GenBank/DDBJ whole genome shotgun (WGS) entry which is preliminary data.</text>
</comment>